<organism evidence="2 3">
    <name type="scientific">Mesorhizobium captivum</name>
    <dbReference type="NCBI Taxonomy" id="3072319"/>
    <lineage>
        <taxon>Bacteria</taxon>
        <taxon>Pseudomonadati</taxon>
        <taxon>Pseudomonadota</taxon>
        <taxon>Alphaproteobacteria</taxon>
        <taxon>Hyphomicrobiales</taxon>
        <taxon>Phyllobacteriaceae</taxon>
        <taxon>Mesorhizobium</taxon>
    </lineage>
</organism>
<keyword evidence="3" id="KW-1185">Reference proteome</keyword>
<evidence type="ECO:0000313" key="2">
    <source>
        <dbReference type="EMBL" id="MDX8495382.1"/>
    </source>
</evidence>
<sequence>MIGKHAAKTAWGEVIEIASEQIEAELAVFELGDGSDRRHQRERRPQRHGPPRQQKMRQAEEENDCRKAKMPCRRPALEPGDQRQDDQETRHAEPLPGIHGCQPLHISPGRRLSGFSVLGKVAA</sequence>
<feature type="compositionally biased region" description="Basic residues" evidence="1">
    <location>
        <begin position="40"/>
        <end position="50"/>
    </location>
</feature>
<evidence type="ECO:0000256" key="1">
    <source>
        <dbReference type="SAM" id="MobiDB-lite"/>
    </source>
</evidence>
<accession>A0ABU4ZBP5</accession>
<gene>
    <name evidence="2" type="ORF">RFN29_27870</name>
</gene>
<dbReference type="RefSeq" id="WP_320229159.1">
    <property type="nucleotide sequence ID" value="NZ_JAVIJC010000038.1"/>
</dbReference>
<proteinExistence type="predicted"/>
<feature type="compositionally biased region" description="Basic and acidic residues" evidence="1">
    <location>
        <begin position="57"/>
        <end position="67"/>
    </location>
</feature>
<comment type="caution">
    <text evidence="2">The sequence shown here is derived from an EMBL/GenBank/DDBJ whole genome shotgun (WGS) entry which is preliminary data.</text>
</comment>
<evidence type="ECO:0000313" key="3">
    <source>
        <dbReference type="Proteomes" id="UP001271249"/>
    </source>
</evidence>
<reference evidence="2 3" key="1">
    <citation type="submission" date="2023-08" db="EMBL/GenBank/DDBJ databases">
        <title>Implementing the SeqCode for naming new Mesorhizobium species isolated from Vachellia karroo root nodules.</title>
        <authorList>
            <person name="Van Lill M."/>
        </authorList>
    </citation>
    <scope>NUCLEOTIDE SEQUENCE [LARGE SCALE GENOMIC DNA]</scope>
    <source>
        <strain evidence="2 3">VK22B</strain>
    </source>
</reference>
<dbReference type="Proteomes" id="UP001271249">
    <property type="component" value="Unassembled WGS sequence"/>
</dbReference>
<dbReference type="EMBL" id="JAVIJC010000038">
    <property type="protein sequence ID" value="MDX8495382.1"/>
    <property type="molecule type" value="Genomic_DNA"/>
</dbReference>
<feature type="compositionally biased region" description="Basic and acidic residues" evidence="1">
    <location>
        <begin position="80"/>
        <end position="93"/>
    </location>
</feature>
<feature type="region of interest" description="Disordered" evidence="1">
    <location>
        <begin position="30"/>
        <end position="123"/>
    </location>
</feature>
<name>A0ABU4ZBP5_9HYPH</name>
<protein>
    <submittedName>
        <fullName evidence="2">Uncharacterized protein</fullName>
    </submittedName>
</protein>